<dbReference type="Proteomes" id="UP000326936">
    <property type="component" value="Plasmid pTHAF100_a"/>
</dbReference>
<dbReference type="Gene3D" id="3.30.420.40">
    <property type="match status" value="2"/>
</dbReference>
<dbReference type="GO" id="GO:0140662">
    <property type="term" value="F:ATP-dependent protein folding chaperone"/>
    <property type="evidence" value="ECO:0007669"/>
    <property type="project" value="InterPro"/>
</dbReference>
<dbReference type="NCBIfam" id="NF008673">
    <property type="entry name" value="PRK11678.1"/>
    <property type="match status" value="1"/>
</dbReference>
<evidence type="ECO:0000313" key="3">
    <source>
        <dbReference type="EMBL" id="QFT28631.1"/>
    </source>
</evidence>
<proteinExistence type="predicted"/>
<dbReference type="KEGG" id="vaq:FIV01_19715"/>
<dbReference type="PANTHER" id="PTHR19375">
    <property type="entry name" value="HEAT SHOCK PROTEIN 70KDA"/>
    <property type="match status" value="1"/>
</dbReference>
<keyword evidence="4" id="KW-1185">Reference proteome</keyword>
<dbReference type="InterPro" id="IPR043129">
    <property type="entry name" value="ATPase_NBD"/>
</dbReference>
<dbReference type="Pfam" id="PF00012">
    <property type="entry name" value="HSP70"/>
    <property type="match status" value="2"/>
</dbReference>
<dbReference type="RefSeq" id="WP_152432600.1">
    <property type="nucleotide sequence ID" value="NZ_CBCSDK010000016.1"/>
</dbReference>
<keyword evidence="3" id="KW-0614">Plasmid</keyword>
<keyword evidence="2" id="KW-0067">ATP-binding</keyword>
<dbReference type="InterPro" id="IPR013126">
    <property type="entry name" value="Hsp_70_fam"/>
</dbReference>
<reference evidence="3 4" key="1">
    <citation type="submission" date="2019-10" db="EMBL/GenBank/DDBJ databases">
        <title>Complete genome sequence of Vibrio sp. strain THAF100, isolated from non-filtered water from the water column of tank 6 of a marine aquarium containing stony-coral fragments. Water maintained at 26 degree C.</title>
        <authorList>
            <person name="Ruckert C."/>
            <person name="Franco A."/>
            <person name="Kalinowski J."/>
            <person name="Glaeser S."/>
        </authorList>
    </citation>
    <scope>NUCLEOTIDE SEQUENCE [LARGE SCALE GENOMIC DNA]</scope>
    <source>
        <strain evidence="3 4">THAF100</strain>
        <plasmid evidence="4">pthaf100_a</plasmid>
    </source>
</reference>
<protein>
    <submittedName>
        <fullName evidence="3">Chaperone protein DnaK</fullName>
    </submittedName>
</protein>
<dbReference type="OrthoDB" id="9807934at2"/>
<gene>
    <name evidence="3" type="primary">dnaK4</name>
    <name evidence="3" type="ORF">FIV01_19715</name>
</gene>
<evidence type="ECO:0000313" key="4">
    <source>
        <dbReference type="Proteomes" id="UP000326936"/>
    </source>
</evidence>
<dbReference type="EMBL" id="CP045351">
    <property type="protein sequence ID" value="QFT28631.1"/>
    <property type="molecule type" value="Genomic_DNA"/>
</dbReference>
<dbReference type="GO" id="GO:0005524">
    <property type="term" value="F:ATP binding"/>
    <property type="evidence" value="ECO:0007669"/>
    <property type="project" value="UniProtKB-KW"/>
</dbReference>
<dbReference type="AlphaFoldDB" id="A0A5P9CRP0"/>
<name>A0A5P9CRP0_9VIBR</name>
<evidence type="ECO:0000256" key="1">
    <source>
        <dbReference type="ARBA" id="ARBA00022741"/>
    </source>
</evidence>
<dbReference type="SUPFAM" id="SSF53067">
    <property type="entry name" value="Actin-like ATPase domain"/>
    <property type="match status" value="2"/>
</dbReference>
<dbReference type="Gene3D" id="3.90.640.10">
    <property type="entry name" value="Actin, Chain A, domain 4"/>
    <property type="match status" value="1"/>
</dbReference>
<accession>A0A5P9CRP0</accession>
<keyword evidence="1" id="KW-0547">Nucleotide-binding</keyword>
<organism evidence="3 4">
    <name type="scientific">Vibrio aquimaris</name>
    <dbReference type="NCBI Taxonomy" id="2587862"/>
    <lineage>
        <taxon>Bacteria</taxon>
        <taxon>Pseudomonadati</taxon>
        <taxon>Pseudomonadota</taxon>
        <taxon>Gammaproteobacteria</taxon>
        <taxon>Vibrionales</taxon>
        <taxon>Vibrionaceae</taxon>
        <taxon>Vibrio</taxon>
    </lineage>
</organism>
<evidence type="ECO:0000256" key="2">
    <source>
        <dbReference type="ARBA" id="ARBA00022840"/>
    </source>
</evidence>
<geneLocation type="plasmid" evidence="4">
    <name>pthaf100_a</name>
</geneLocation>
<sequence length="450" mass="49583">MAVGFDYGTANCSVSEFINTEIIQVPLTKEGCYLPSTLSAPNTESVSEYLFKCKGIKPEGEVGEALLRRAIKHNKEEGLVIHPEDVQFGDQAFDSYLADPRDTYFVKSPKSFLGVMGLRDGQLTFFEDLVCAMMVNIKIQTENYLQKSVTQAVIGRPVNFLGRGGQDSNKQAEGILRRAAGRAGFKEVEFQFEPLAAGIDYEANLTSDKNVLVVDIGGGTTDCSFVQMGPSWRDKHDRSDSLIAHTGQRVGGNDLDIYTAFKCFMHEFGMGSPNTMGLDVPITQFWNPIAINDVQAQRQFYSQENYKQLKLLSKQVSENHNLLRLLEVHQGTLGYAIVREAEQAKISLSNQTSCRAEIQLIKEMLCCDITRGQVEQALSTPIEKMTALVTEAIKQGSTNPDVIYLTGGSARSPIITKAIESMVPNTPVVGKDYFGSVTAGLARWAALIFK</sequence>